<evidence type="ECO:0000256" key="10">
    <source>
        <dbReference type="SAM" id="SignalP"/>
    </source>
</evidence>
<feature type="transmembrane region" description="Helical" evidence="9">
    <location>
        <begin position="153"/>
        <end position="173"/>
    </location>
</feature>
<proteinExistence type="predicted"/>
<name>A0A8C5DJK5_GOUWI</name>
<dbReference type="RefSeq" id="XP_028301120.1">
    <property type="nucleotide sequence ID" value="XM_028445319.1"/>
</dbReference>
<evidence type="ECO:0000256" key="8">
    <source>
        <dbReference type="ARBA" id="ARBA00023180"/>
    </source>
</evidence>
<dbReference type="Pfam" id="PF16959">
    <property type="entry name" value="Collectrin"/>
    <property type="match status" value="1"/>
</dbReference>
<organism evidence="12 13">
    <name type="scientific">Gouania willdenowi</name>
    <name type="common">Blunt-snouted clingfish</name>
    <name type="synonym">Lepadogaster willdenowi</name>
    <dbReference type="NCBI Taxonomy" id="441366"/>
    <lineage>
        <taxon>Eukaryota</taxon>
        <taxon>Metazoa</taxon>
        <taxon>Chordata</taxon>
        <taxon>Craniata</taxon>
        <taxon>Vertebrata</taxon>
        <taxon>Euteleostomi</taxon>
        <taxon>Actinopterygii</taxon>
        <taxon>Neopterygii</taxon>
        <taxon>Teleostei</taxon>
        <taxon>Neoteleostei</taxon>
        <taxon>Acanthomorphata</taxon>
        <taxon>Ovalentaria</taxon>
        <taxon>Blenniimorphae</taxon>
        <taxon>Blenniiformes</taxon>
        <taxon>Gobiesocoidei</taxon>
        <taxon>Gobiesocidae</taxon>
        <taxon>Gobiesocinae</taxon>
        <taxon>Gouania</taxon>
    </lineage>
</organism>
<reference evidence="12" key="1">
    <citation type="submission" date="2020-06" db="EMBL/GenBank/DDBJ databases">
        <authorList>
            <consortium name="Wellcome Sanger Institute Data Sharing"/>
        </authorList>
    </citation>
    <scope>NUCLEOTIDE SEQUENCE [LARGE SCALE GENOMIC DNA]</scope>
</reference>
<keyword evidence="13" id="KW-1185">Reference proteome</keyword>
<dbReference type="Ensembl" id="ENSGWIT00000008686.1">
    <property type="protein sequence ID" value="ENSGWIP00000007833.1"/>
    <property type="gene ID" value="ENSGWIG00000004560.1"/>
</dbReference>
<evidence type="ECO:0000256" key="4">
    <source>
        <dbReference type="ARBA" id="ARBA00022692"/>
    </source>
</evidence>
<keyword evidence="4 9" id="KW-0812">Transmembrane</keyword>
<feature type="signal peptide" evidence="10">
    <location>
        <begin position="1"/>
        <end position="22"/>
    </location>
</feature>
<dbReference type="GO" id="GO:0051957">
    <property type="term" value="P:positive regulation of amino acid transport"/>
    <property type="evidence" value="ECO:0007669"/>
    <property type="project" value="TreeGrafter"/>
</dbReference>
<evidence type="ECO:0000256" key="2">
    <source>
        <dbReference type="ARBA" id="ARBA00022475"/>
    </source>
</evidence>
<keyword evidence="7 9" id="KW-0472">Membrane</keyword>
<keyword evidence="2" id="KW-1003">Cell membrane</keyword>
<evidence type="ECO:0000256" key="9">
    <source>
        <dbReference type="SAM" id="Phobius"/>
    </source>
</evidence>
<evidence type="ECO:0000259" key="11">
    <source>
        <dbReference type="PROSITE" id="PS52010"/>
    </source>
</evidence>
<dbReference type="GO" id="GO:0005886">
    <property type="term" value="C:plasma membrane"/>
    <property type="evidence" value="ECO:0007669"/>
    <property type="project" value="UniProtKB-SubCell"/>
</dbReference>
<dbReference type="InterPro" id="IPR042944">
    <property type="entry name" value="Collectrin"/>
</dbReference>
<feature type="chain" id="PRO_5034869966" description="Collectrin-like domain-containing protein" evidence="10">
    <location>
        <begin position="23"/>
        <end position="218"/>
    </location>
</feature>
<reference evidence="12" key="2">
    <citation type="submission" date="2025-08" db="UniProtKB">
        <authorList>
            <consortium name="Ensembl"/>
        </authorList>
    </citation>
    <scope>IDENTIFICATION</scope>
</reference>
<evidence type="ECO:0000313" key="12">
    <source>
        <dbReference type="Ensembl" id="ENSGWIP00000007833.1"/>
    </source>
</evidence>
<dbReference type="GO" id="GO:0070062">
    <property type="term" value="C:extracellular exosome"/>
    <property type="evidence" value="ECO:0007669"/>
    <property type="project" value="TreeGrafter"/>
</dbReference>
<dbReference type="OrthoDB" id="9899436at2759"/>
<dbReference type="InterPro" id="IPR031588">
    <property type="entry name" value="Collectrin_dom"/>
</dbReference>
<dbReference type="PANTHER" id="PTHR46884:SF1">
    <property type="entry name" value="COLLECTRIN"/>
    <property type="match status" value="1"/>
</dbReference>
<keyword evidence="3" id="KW-0597">Phosphoprotein</keyword>
<evidence type="ECO:0000256" key="7">
    <source>
        <dbReference type="ARBA" id="ARBA00023136"/>
    </source>
</evidence>
<evidence type="ECO:0000256" key="1">
    <source>
        <dbReference type="ARBA" id="ARBA00004251"/>
    </source>
</evidence>
<reference evidence="12" key="3">
    <citation type="submission" date="2025-09" db="UniProtKB">
        <authorList>
            <consortium name="Ensembl"/>
        </authorList>
    </citation>
    <scope>IDENTIFICATION</scope>
</reference>
<evidence type="ECO:0000313" key="13">
    <source>
        <dbReference type="Proteomes" id="UP000694680"/>
    </source>
</evidence>
<protein>
    <recommendedName>
        <fullName evidence="11">Collectrin-like domain-containing protein</fullName>
    </recommendedName>
</protein>
<evidence type="ECO:0000256" key="6">
    <source>
        <dbReference type="ARBA" id="ARBA00022989"/>
    </source>
</evidence>
<evidence type="ECO:0000256" key="3">
    <source>
        <dbReference type="ARBA" id="ARBA00022553"/>
    </source>
</evidence>
<comment type="subcellular location">
    <subcellularLocation>
        <location evidence="1">Cell membrane</location>
        <topology evidence="1">Single-pass type I membrane protein</topology>
    </subcellularLocation>
</comment>
<evidence type="ECO:0000256" key="5">
    <source>
        <dbReference type="ARBA" id="ARBA00022729"/>
    </source>
</evidence>
<accession>A0A8C5DJK5</accession>
<dbReference type="GeneID" id="114462468"/>
<dbReference type="PROSITE" id="PS52010">
    <property type="entry name" value="COLLECTRIN_LIKE"/>
    <property type="match status" value="1"/>
</dbReference>
<dbReference type="PANTHER" id="PTHR46884">
    <property type="entry name" value="COLLECTRIN"/>
    <property type="match status" value="1"/>
</dbReference>
<keyword evidence="8" id="KW-0325">Glycoprotein</keyword>
<feature type="domain" description="Collectrin-like" evidence="11">
    <location>
        <begin position="30"/>
        <end position="218"/>
    </location>
</feature>
<keyword evidence="5 10" id="KW-0732">Signal</keyword>
<dbReference type="AlphaFoldDB" id="A0A8C5DJK5"/>
<keyword evidence="6 9" id="KW-1133">Transmembrane helix</keyword>
<dbReference type="Proteomes" id="UP000694680">
    <property type="component" value="Chromosome 4"/>
</dbReference>
<sequence>MIMHREMLGRISLLLCLSAALAQDLCKQDAEHGYKVRLSIKTALGKEAYNWTENEMFLFQSTLAFAMRNHHREHKFEVSNIIVCEETPRVSFWFVVTAPGSNSTLVQRGDVENAIRKSRSRINSVFLLSDETLEFIGIHPTLAAPVTYDSPPWLIAFGVVMGLIVAGIIALFVSSAVQKKRKKQSYEETEDNMWIENGSARDGVRNMAFVEEDKFTPM</sequence>
<dbReference type="CTD" id="57393"/>
<gene>
    <name evidence="12" type="primary">cltrn</name>
</gene>